<dbReference type="Proteomes" id="UP001162060">
    <property type="component" value="Unassembled WGS sequence"/>
</dbReference>
<name>A0AAV1VBX6_9STRA</name>
<feature type="compositionally biased region" description="Low complexity" evidence="2">
    <location>
        <begin position="31"/>
        <end position="43"/>
    </location>
</feature>
<accession>A0AAV1VBX6</accession>
<evidence type="ECO:0000313" key="4">
    <source>
        <dbReference type="Proteomes" id="UP001162060"/>
    </source>
</evidence>
<gene>
    <name evidence="3" type="ORF">PM001_LOCUS28560</name>
</gene>
<sequence length="562" mass="59667">MNRLLQHFVDSNGAPRATASSRLSVPLPPESSGGSYHGSSRGSYQRAAPGSPFFYQPAQTGASGLAEIPLTSSSSGAKYETVDLNADSRQKQGQQQLVGSNRHGLFCTEGGTGFHTKVASSGDAHVFRGESVVAGPEVAKQFPSGASSTETGQLTTMESTLTGVHKRGTVPNGAIDTTLSSTCGSTNGPVIVPYSSRRDVSGTSNAMSAMDDAGPGQEGQDLFSRQTVQNGSYTTTHMDENGNGFNNTGPCAAAEVWSQVSDPAQLSEKETGYQRRDQHQLNGQSTMAEPFGSASFHVDKSPLESPAITNEDRQCQHLPSADSLFGSPPPMNSGGWPHAAPFAQQASKPVQAQALFASGTPPASSLFNEDASMPPRASQIAPPRVVTKALPLPRHPQNNLPSSSTRSPAMPPATVVPPTTKSSDEGTPPLPVPDVAVLAFSAMRPDDHYTRAVSSRRLPAPAESAMKFGLDVRHMKFSAGKREDDATSNAPSMAQSRMSMLSTLDDSLKLSDMYKHMTTRLQSEKQDLLKVVSNQAQEIAQLKKHIKSLELQMKKQHLARDA</sequence>
<keyword evidence="1" id="KW-0175">Coiled coil</keyword>
<feature type="region of interest" description="Disordered" evidence="2">
    <location>
        <begin position="9"/>
        <end position="52"/>
    </location>
</feature>
<evidence type="ECO:0000313" key="3">
    <source>
        <dbReference type="EMBL" id="CAK7943410.1"/>
    </source>
</evidence>
<dbReference type="EMBL" id="CAKLBY020000302">
    <property type="protein sequence ID" value="CAK7943410.1"/>
    <property type="molecule type" value="Genomic_DNA"/>
</dbReference>
<organism evidence="3 4">
    <name type="scientific">Peronospora matthiolae</name>
    <dbReference type="NCBI Taxonomy" id="2874970"/>
    <lineage>
        <taxon>Eukaryota</taxon>
        <taxon>Sar</taxon>
        <taxon>Stramenopiles</taxon>
        <taxon>Oomycota</taxon>
        <taxon>Peronosporomycetes</taxon>
        <taxon>Peronosporales</taxon>
        <taxon>Peronosporaceae</taxon>
        <taxon>Peronospora</taxon>
    </lineage>
</organism>
<evidence type="ECO:0000256" key="1">
    <source>
        <dbReference type="SAM" id="Coils"/>
    </source>
</evidence>
<protein>
    <submittedName>
        <fullName evidence="3">Uncharacterized protein</fullName>
    </submittedName>
</protein>
<dbReference type="AlphaFoldDB" id="A0AAV1VBX6"/>
<evidence type="ECO:0000256" key="2">
    <source>
        <dbReference type="SAM" id="MobiDB-lite"/>
    </source>
</evidence>
<feature type="compositionally biased region" description="Polar residues" evidence="2">
    <location>
        <begin position="396"/>
        <end position="407"/>
    </location>
</feature>
<reference evidence="3" key="1">
    <citation type="submission" date="2024-01" db="EMBL/GenBank/DDBJ databases">
        <authorList>
            <person name="Webb A."/>
        </authorList>
    </citation>
    <scope>NUCLEOTIDE SEQUENCE</scope>
    <source>
        <strain evidence="3">Pm1</strain>
    </source>
</reference>
<comment type="caution">
    <text evidence="3">The sequence shown here is derived from an EMBL/GenBank/DDBJ whole genome shotgun (WGS) entry which is preliminary data.</text>
</comment>
<feature type="region of interest" description="Disordered" evidence="2">
    <location>
        <begin position="390"/>
        <end position="430"/>
    </location>
</feature>
<proteinExistence type="predicted"/>
<feature type="coiled-coil region" evidence="1">
    <location>
        <begin position="532"/>
        <end position="559"/>
    </location>
</feature>
<feature type="region of interest" description="Disordered" evidence="2">
    <location>
        <begin position="361"/>
        <end position="380"/>
    </location>
</feature>
<feature type="region of interest" description="Disordered" evidence="2">
    <location>
        <begin position="190"/>
        <end position="221"/>
    </location>
</feature>